<organism evidence="1">
    <name type="scientific">Siphoviridae sp. ctZHD14</name>
    <dbReference type="NCBI Taxonomy" id="2827891"/>
    <lineage>
        <taxon>Viruses</taxon>
        <taxon>Duplodnaviria</taxon>
        <taxon>Heunggongvirae</taxon>
        <taxon>Uroviricota</taxon>
        <taxon>Caudoviricetes</taxon>
    </lineage>
</organism>
<name>A0A8S5SWY4_9CAUD</name>
<dbReference type="EMBL" id="BK032687">
    <property type="protein sequence ID" value="DAF55291.1"/>
    <property type="molecule type" value="Genomic_DNA"/>
</dbReference>
<protein>
    <submittedName>
        <fullName evidence="1">Uncharacterized protein</fullName>
    </submittedName>
</protein>
<sequence>MVNMDDKMEVKIRADYFEEARGKFIETKMFTEVFADITDMMVFFETERRKATNKNYKVDIYPVEIKYVPFAA</sequence>
<proteinExistence type="predicted"/>
<reference evidence="1" key="1">
    <citation type="journal article" date="2021" name="Proc. Natl. Acad. Sci. U.S.A.">
        <title>A Catalog of Tens of Thousands of Viruses from Human Metagenomes Reveals Hidden Associations with Chronic Diseases.</title>
        <authorList>
            <person name="Tisza M.J."/>
            <person name="Buck C.B."/>
        </authorList>
    </citation>
    <scope>NUCLEOTIDE SEQUENCE</scope>
    <source>
        <strain evidence="1">CtZHD14</strain>
    </source>
</reference>
<accession>A0A8S5SWY4</accession>
<evidence type="ECO:0000313" key="1">
    <source>
        <dbReference type="EMBL" id="DAF55291.1"/>
    </source>
</evidence>